<dbReference type="PANTHER" id="PTHR10039">
    <property type="entry name" value="AMELOGENIN"/>
    <property type="match status" value="1"/>
</dbReference>
<dbReference type="SUPFAM" id="SSF52540">
    <property type="entry name" value="P-loop containing nucleoside triphosphate hydrolases"/>
    <property type="match status" value="1"/>
</dbReference>
<feature type="transmembrane region" description="Helical" evidence="2">
    <location>
        <begin position="1036"/>
        <end position="1059"/>
    </location>
</feature>
<keyword evidence="5" id="KW-1185">Reference proteome</keyword>
<organism evidence="4 5">
    <name type="scientific">Piloderma croceum (strain F 1598)</name>
    <dbReference type="NCBI Taxonomy" id="765440"/>
    <lineage>
        <taxon>Eukaryota</taxon>
        <taxon>Fungi</taxon>
        <taxon>Dikarya</taxon>
        <taxon>Basidiomycota</taxon>
        <taxon>Agaricomycotina</taxon>
        <taxon>Agaricomycetes</taxon>
        <taxon>Agaricomycetidae</taxon>
        <taxon>Atheliales</taxon>
        <taxon>Atheliaceae</taxon>
        <taxon>Piloderma</taxon>
    </lineage>
</organism>
<dbReference type="PANTHER" id="PTHR10039:SF17">
    <property type="entry name" value="FUNGAL STAND N-TERMINAL GOODBYE DOMAIN-CONTAINING PROTEIN-RELATED"/>
    <property type="match status" value="1"/>
</dbReference>
<dbReference type="HOGENOM" id="CLU_265388_0_0_1"/>
<sequence>MSRPPSIGPALVQKTPTGDDIRTLCQDLKSHLWPIATKDQRELLEQGAVTTEDVKGAIRKLEDTLKTSKGPTTAEKWAKKLNDVVQKLSPVFDSAAQFGGHISVTVWSSIKTILQAAGARYEALEAIVDTLLFIVDNLPRICTYGRHWPTDLPNPAHHALRDVMKYLIDINKVISSNLKTWYKGFVELPEVKNARSRLAESFHRTDFEAIAQQFKEFKELKAHRDRDRFERLLRRLHLVNYEDDFERRKKARLDGTCTWSGSHLVIEKWLDATTTPEASRLWLYGKPGTGKSTLAAYLLEQAHDRRTGDEVLLYFFCDGKDRNKQTLTSILQTLIAQILRSPDRRLYPEDLAKLQNDILAKSELYSFSVTELESHLLLILKSFTKLRVIIDALDECEAVREDGGYIFESNLLIDVLSRLPQSNMKVLLLSRPEHYIENRLREWPKVEIGGYGTTQQDIRYLVFEKVAELKKAIPHLKDRPHLEELILNAADGMFIYVRLLVETLTASRGFPQSYINGILASSPKGLTEMYERYFLTLIERNKQVPGRNETAFRALQWIAFAEGDMTLPFLNTMLAIDPGNDFQSHNLHADLEIVLKEALGILVDCRHSPGGRMIVTLVHPSFKDFLNRRYTSQVIPELQYLYNSIQREKAHGVLFMTCCTILCLPAVMTPLRQYHESSDKSWLQKLQRKWPWPESPDLQERLGEGREMGTLQKRLGKGHELGNLRRELSNLLALHELLVLQRLRMLRTLRTPRVRMGLAVPGLLEVVDVHRLQETPKPQGLQELEDATRHSLNYFSSYLTKATTNCSAPSVTVVLFTFLEQCSFSAHALASTASTASCMVTPSSHGLFAWNDLVLALRILTIITSNILDHMEPGSDSVHARDHRGFYIPTSIQSCMWHWCTKIPVWFNTGLDNAIVNILPHLISSQNQDILSFVADTLSSLQTVEALLYNVDEDLPLILIGTSNLVHDVQCIGQNLSRWMVLQFVLPAHAELQKVLAEGDFLHPKLYKSPNVLGKVRKTQGLLLLDMNLWIQYPSLLSFIWLFCLLVGSLCSAPLWMMIVVGSVCLKPHQHIFQVHSPSTIPCRITRSIMSFFLLGQLLLMCHHIVAASMLGGMGGICLILHTTKLAQFCLHFSKEGDVLLRLDVVSNQLQRSMMLVSTNIDWVYVHAVSHGLLSVIFVDMSVNTALNLIAVHFVICVILIFIADPNGLQQAIITLMQVQSLFNQLQPRIADAKQSAKLKQLQQYQDMINYNGPF</sequence>
<dbReference type="InterPro" id="IPR056884">
    <property type="entry name" value="NPHP3-like_N"/>
</dbReference>
<evidence type="ECO:0000256" key="2">
    <source>
        <dbReference type="SAM" id="Phobius"/>
    </source>
</evidence>
<dbReference type="OrthoDB" id="7464126at2759"/>
<name>A0A0C3BEI2_PILCF</name>
<protein>
    <recommendedName>
        <fullName evidence="3">NACHT domain-containing protein</fullName>
    </recommendedName>
</protein>
<keyword evidence="1" id="KW-0677">Repeat</keyword>
<dbReference type="EMBL" id="KN832987">
    <property type="protein sequence ID" value="KIM84718.1"/>
    <property type="molecule type" value="Genomic_DNA"/>
</dbReference>
<evidence type="ECO:0000256" key="1">
    <source>
        <dbReference type="ARBA" id="ARBA00022737"/>
    </source>
</evidence>
<evidence type="ECO:0000313" key="5">
    <source>
        <dbReference type="Proteomes" id="UP000054166"/>
    </source>
</evidence>
<feature type="transmembrane region" description="Helical" evidence="2">
    <location>
        <begin position="1098"/>
        <end position="1121"/>
    </location>
</feature>
<evidence type="ECO:0000313" key="4">
    <source>
        <dbReference type="EMBL" id="KIM84718.1"/>
    </source>
</evidence>
<evidence type="ECO:0000259" key="3">
    <source>
        <dbReference type="PROSITE" id="PS50837"/>
    </source>
</evidence>
<dbReference type="AlphaFoldDB" id="A0A0C3BEI2"/>
<dbReference type="InterPro" id="IPR007111">
    <property type="entry name" value="NACHT_NTPase"/>
</dbReference>
<dbReference type="Pfam" id="PF24883">
    <property type="entry name" value="NPHP3_N"/>
    <property type="match status" value="1"/>
</dbReference>
<feature type="transmembrane region" description="Helical" evidence="2">
    <location>
        <begin position="1185"/>
        <end position="1204"/>
    </location>
</feature>
<keyword evidence="2" id="KW-0472">Membrane</keyword>
<dbReference type="PROSITE" id="PS50837">
    <property type="entry name" value="NACHT"/>
    <property type="match status" value="1"/>
</dbReference>
<dbReference type="InterPro" id="IPR027417">
    <property type="entry name" value="P-loop_NTPase"/>
</dbReference>
<dbReference type="Proteomes" id="UP000054166">
    <property type="component" value="Unassembled WGS sequence"/>
</dbReference>
<keyword evidence="2" id="KW-0812">Transmembrane</keyword>
<keyword evidence="2" id="KW-1133">Transmembrane helix</keyword>
<feature type="domain" description="NACHT" evidence="3">
    <location>
        <begin position="279"/>
        <end position="432"/>
    </location>
</feature>
<dbReference type="InParanoid" id="A0A0C3BEI2"/>
<reference evidence="5" key="2">
    <citation type="submission" date="2015-01" db="EMBL/GenBank/DDBJ databases">
        <title>Evolutionary Origins and Diversification of the Mycorrhizal Mutualists.</title>
        <authorList>
            <consortium name="DOE Joint Genome Institute"/>
            <consortium name="Mycorrhizal Genomics Consortium"/>
            <person name="Kohler A."/>
            <person name="Kuo A."/>
            <person name="Nagy L.G."/>
            <person name="Floudas D."/>
            <person name="Copeland A."/>
            <person name="Barry K.W."/>
            <person name="Cichocki N."/>
            <person name="Veneault-Fourrey C."/>
            <person name="LaButti K."/>
            <person name="Lindquist E.A."/>
            <person name="Lipzen A."/>
            <person name="Lundell T."/>
            <person name="Morin E."/>
            <person name="Murat C."/>
            <person name="Riley R."/>
            <person name="Ohm R."/>
            <person name="Sun H."/>
            <person name="Tunlid A."/>
            <person name="Henrissat B."/>
            <person name="Grigoriev I.V."/>
            <person name="Hibbett D.S."/>
            <person name="Martin F."/>
        </authorList>
    </citation>
    <scope>NUCLEOTIDE SEQUENCE [LARGE SCALE GENOMIC DNA]</scope>
    <source>
        <strain evidence="5">F 1598</strain>
    </source>
</reference>
<accession>A0A0C3BEI2</accession>
<proteinExistence type="predicted"/>
<reference evidence="4 5" key="1">
    <citation type="submission" date="2014-04" db="EMBL/GenBank/DDBJ databases">
        <authorList>
            <consortium name="DOE Joint Genome Institute"/>
            <person name="Kuo A."/>
            <person name="Tarkka M."/>
            <person name="Buscot F."/>
            <person name="Kohler A."/>
            <person name="Nagy L.G."/>
            <person name="Floudas D."/>
            <person name="Copeland A."/>
            <person name="Barry K.W."/>
            <person name="Cichocki N."/>
            <person name="Veneault-Fourrey C."/>
            <person name="LaButti K."/>
            <person name="Lindquist E.A."/>
            <person name="Lipzen A."/>
            <person name="Lundell T."/>
            <person name="Morin E."/>
            <person name="Murat C."/>
            <person name="Sun H."/>
            <person name="Tunlid A."/>
            <person name="Henrissat B."/>
            <person name="Grigoriev I.V."/>
            <person name="Hibbett D.S."/>
            <person name="Martin F."/>
            <person name="Nordberg H.P."/>
            <person name="Cantor M.N."/>
            <person name="Hua S.X."/>
        </authorList>
    </citation>
    <scope>NUCLEOTIDE SEQUENCE [LARGE SCALE GENOMIC DNA]</scope>
    <source>
        <strain evidence="4 5">F 1598</strain>
    </source>
</reference>
<gene>
    <name evidence="4" type="ORF">PILCRDRAFT_6326</name>
</gene>
<dbReference type="Gene3D" id="3.40.50.300">
    <property type="entry name" value="P-loop containing nucleotide triphosphate hydrolases"/>
    <property type="match status" value="1"/>
</dbReference>